<evidence type="ECO:0000259" key="2">
    <source>
        <dbReference type="Pfam" id="PF13290"/>
    </source>
</evidence>
<dbReference type="PANTHER" id="PTHR42834:SF1">
    <property type="entry name" value="ENDONUCLEASE_EXONUCLEASE_PHOSPHATASE FAMILY PROTEIN (AFU_ORTHOLOGUE AFUA_3G09210)"/>
    <property type="match status" value="1"/>
</dbReference>
<gene>
    <name evidence="5" type="ORF">CYL18_07600</name>
</gene>
<feature type="domain" description="GH29D-like beta-sandwich" evidence="2">
    <location>
        <begin position="157"/>
        <end position="221"/>
    </location>
</feature>
<sequence>MPTFVKNRVFIPGLLFFLICSLLIPATGSKAAAPISVAEAIANNSGEATVSGYIVAHTAASNSYDFEAPFGNDFNIALADSPNERDNAKLLPVQLPASYRAEFGLQTNPDIIGSKVQVTGNLEPYFTVPGLKSPSALMFIEEGEPTPQAAAPVSSVTPGAVTSGTEIILTTETENSAIYYTIDGSDPTEDSTRYAGPIQITKDTTIKAVVIADGLKNSEITSFAYYIALTGLDIHDIQGSSHYSPYENQYVADVEGVVTYVADANNVYIQSITPDKNPSTSEGILVYKRNHGLSSGDAVKVSGQVKEWVLEGYAEKLETDLPVTEINATAITVTAAGQALPKPVEISPLKGQPTRIIDNDQFKSFDPWQDGIDYYESLEGMLVKVAKPKVIAPQDYGELYVVSKYTLLNTLAGGLRISENDYNPERLIIDIDDSSFVTKTGDSFTGDITGVVSYGFSNYKIFSDRDSLPDLKEGGLKQEKTKFREHSKKLTVASYNVENFSPKTGAEKTMKLAKAIAENLNQPDIVGLTEVQDNDGATNSGNTDASASYQALIDKIKELGGPTYAYTDIAPNNNEDGGAPGANIRVGFLYNPERVSLVDAPKGTANEATAYEDGKLTLNPGRIDPENDAFSESRKPLAAQFTFNGDDVIVIANHFNSKGGDLPLFGKTQPAVLSSEEQRIQIAGIVNQFIKDIQSQDKNANIIALGDMNDFEFTETLTTLKGKEMTNMIDLIPSIDRYTYAYQGNLQVLDHILVSKKLTLRTAVDIVHINAAFMEEHGRASDHDPVLIQTMLK</sequence>
<dbReference type="Pfam" id="PF19886">
    <property type="entry name" value="DUF6359"/>
    <property type="match status" value="1"/>
</dbReference>
<dbReference type="InterPro" id="IPR059177">
    <property type="entry name" value="GH29D-like_dom"/>
</dbReference>
<keyword evidence="5" id="KW-0255">Endonuclease</keyword>
<dbReference type="InterPro" id="IPR005135">
    <property type="entry name" value="Endo/exonuclease/phosphatase"/>
</dbReference>
<reference evidence="5 6" key="1">
    <citation type="submission" date="2017-12" db="EMBL/GenBank/DDBJ databases">
        <title>Taxonomic description and draft genome of Pradoshia cofamensis Gen. nov., sp. nov., a thermotolerant bacillale isolated from anterior gut of earthworm Eisenia fetida.</title>
        <authorList>
            <person name="Saha T."/>
            <person name="Chakraborty R."/>
        </authorList>
    </citation>
    <scope>NUCLEOTIDE SEQUENCE [LARGE SCALE GENOMIC DNA]</scope>
    <source>
        <strain evidence="5 6">EAG3</strain>
    </source>
</reference>
<evidence type="ECO:0000256" key="1">
    <source>
        <dbReference type="SAM" id="SignalP"/>
    </source>
</evidence>
<evidence type="ECO:0000259" key="3">
    <source>
        <dbReference type="Pfam" id="PF19580"/>
    </source>
</evidence>
<dbReference type="PANTHER" id="PTHR42834">
    <property type="entry name" value="ENDONUCLEASE/EXONUCLEASE/PHOSPHATASE FAMILY PROTEIN (AFU_ORTHOLOGUE AFUA_3G09210)"/>
    <property type="match status" value="1"/>
</dbReference>
<dbReference type="EMBL" id="PKOZ01000003">
    <property type="protein sequence ID" value="PQD95748.1"/>
    <property type="molecule type" value="Genomic_DNA"/>
</dbReference>
<evidence type="ECO:0000259" key="4">
    <source>
        <dbReference type="Pfam" id="PF19886"/>
    </source>
</evidence>
<dbReference type="RefSeq" id="WP_104848892.1">
    <property type="nucleotide sequence ID" value="NZ_PKOZ01000003.1"/>
</dbReference>
<keyword evidence="5" id="KW-0540">Nuclease</keyword>
<evidence type="ECO:0000313" key="5">
    <source>
        <dbReference type="EMBL" id="PQD95748.1"/>
    </source>
</evidence>
<dbReference type="AlphaFoldDB" id="A0A2S7N187"/>
<name>A0A2S7N187_9BACI</name>
<proteinExistence type="predicted"/>
<protein>
    <submittedName>
        <fullName evidence="5">Endonuclease</fullName>
    </submittedName>
</protein>
<feature type="signal peptide" evidence="1">
    <location>
        <begin position="1"/>
        <end position="32"/>
    </location>
</feature>
<comment type="caution">
    <text evidence="5">The sequence shown here is derived from an EMBL/GenBank/DDBJ whole genome shotgun (WGS) entry which is preliminary data.</text>
</comment>
<feature type="domain" description="Endonuclease YhcR N-terminal" evidence="4">
    <location>
        <begin position="35"/>
        <end position="138"/>
    </location>
</feature>
<dbReference type="GO" id="GO:0004519">
    <property type="term" value="F:endonuclease activity"/>
    <property type="evidence" value="ECO:0007669"/>
    <property type="project" value="UniProtKB-KW"/>
</dbReference>
<dbReference type="InterPro" id="IPR045939">
    <property type="entry name" value="YhcR_N"/>
</dbReference>
<evidence type="ECO:0000313" key="6">
    <source>
        <dbReference type="Proteomes" id="UP000239663"/>
    </source>
</evidence>
<organism evidence="5 6">
    <name type="scientific">Pradoshia eiseniae</name>
    <dbReference type="NCBI Taxonomy" id="2064768"/>
    <lineage>
        <taxon>Bacteria</taxon>
        <taxon>Bacillati</taxon>
        <taxon>Bacillota</taxon>
        <taxon>Bacilli</taxon>
        <taxon>Bacillales</taxon>
        <taxon>Bacillaceae</taxon>
        <taxon>Pradoshia</taxon>
    </lineage>
</organism>
<accession>A0A2S7N187</accession>
<dbReference type="OrthoDB" id="9801679at2"/>
<feature type="chain" id="PRO_5038398683" evidence="1">
    <location>
        <begin position="33"/>
        <end position="793"/>
    </location>
</feature>
<dbReference type="InterPro" id="IPR036691">
    <property type="entry name" value="Endo/exonu/phosph_ase_sf"/>
</dbReference>
<keyword evidence="1" id="KW-0732">Signal</keyword>
<dbReference type="Proteomes" id="UP000239663">
    <property type="component" value="Unassembled WGS sequence"/>
</dbReference>
<keyword evidence="5" id="KW-0378">Hydrolase</keyword>
<dbReference type="SUPFAM" id="SSF56219">
    <property type="entry name" value="DNase I-like"/>
    <property type="match status" value="1"/>
</dbReference>
<dbReference type="Pfam" id="PF13290">
    <property type="entry name" value="CHB_HEX_C_1"/>
    <property type="match status" value="1"/>
</dbReference>
<dbReference type="Gene3D" id="3.60.10.10">
    <property type="entry name" value="Endonuclease/exonuclease/phosphatase"/>
    <property type="match status" value="1"/>
</dbReference>
<feature type="domain" description="Endonuclease/exonuclease/phosphatase" evidence="3">
    <location>
        <begin position="624"/>
        <end position="766"/>
    </location>
</feature>
<keyword evidence="6" id="KW-1185">Reference proteome</keyword>
<dbReference type="CDD" id="cd10283">
    <property type="entry name" value="MnuA_DNase1-like"/>
    <property type="match status" value="1"/>
</dbReference>
<dbReference type="CDD" id="cd04486">
    <property type="entry name" value="YhcR_OBF_like"/>
    <property type="match status" value="1"/>
</dbReference>
<dbReference type="Pfam" id="PF19580">
    <property type="entry name" value="Exo_endo_phos_3"/>
    <property type="match status" value="1"/>
</dbReference>